<evidence type="ECO:0000313" key="4">
    <source>
        <dbReference type="EMBL" id="ETI59648.1"/>
    </source>
</evidence>
<dbReference type="InterPro" id="IPR046459">
    <property type="entry name" value="Caps_syn_GfcC_N"/>
</dbReference>
<evidence type="ECO:0000256" key="1">
    <source>
        <dbReference type="SAM" id="SignalP"/>
    </source>
</evidence>
<sequence>MSPPFLKTFFIRCCMLSIMSFSVFFPAHANAEPTQITLIQTQKLLSYPSEVRLSTVLTDGHSQVNYKIYPLGTALIDPHKQHIIDTKLHGVIAKLEQLNTTDSHRLIKQLTTLRFAYRENINTVLSDVRVNPKRDPMLKTDYWLSLPKRPDHMLLISPKEEASIIRPIQPNSDLKYYLSSLYNTDVPDSVWIIQADQKVYQVNDINWKAERFFLAPGAVVFTGLNNLNNEERDLNSDIAHLLAFRLEP</sequence>
<dbReference type="InterPro" id="IPR010425">
    <property type="entry name" value="Caps_synth_GfcC-like_C"/>
</dbReference>
<dbReference type="STRING" id="1208321.D104_11925"/>
<feature type="signal peptide" evidence="1">
    <location>
        <begin position="1"/>
        <end position="29"/>
    </location>
</feature>
<feature type="chain" id="PRO_5004808843" evidence="1">
    <location>
        <begin position="30"/>
        <end position="248"/>
    </location>
</feature>
<dbReference type="AlphaFoldDB" id="W1RXT5"/>
<evidence type="ECO:0000259" key="2">
    <source>
        <dbReference type="Pfam" id="PF06251"/>
    </source>
</evidence>
<feature type="domain" description="Capsule biosynthesis GfcC-like N-terminal" evidence="3">
    <location>
        <begin position="36"/>
        <end position="144"/>
    </location>
</feature>
<keyword evidence="1" id="KW-0732">Signal</keyword>
<proteinExistence type="predicted"/>
<dbReference type="EMBL" id="AYOZ01000024">
    <property type="protein sequence ID" value="ETI59648.1"/>
    <property type="molecule type" value="Genomic_DNA"/>
</dbReference>
<name>W1RXT5_9GAMM</name>
<organism evidence="4 5">
    <name type="scientific">Marinomonas profundimaris</name>
    <dbReference type="NCBI Taxonomy" id="1208321"/>
    <lineage>
        <taxon>Bacteria</taxon>
        <taxon>Pseudomonadati</taxon>
        <taxon>Pseudomonadota</taxon>
        <taxon>Gammaproteobacteria</taxon>
        <taxon>Oceanospirillales</taxon>
        <taxon>Oceanospirillaceae</taxon>
        <taxon>Marinomonas</taxon>
    </lineage>
</organism>
<dbReference type="Proteomes" id="UP000018857">
    <property type="component" value="Unassembled WGS sequence"/>
</dbReference>
<dbReference type="Gene3D" id="3.10.560.10">
    <property type="entry name" value="Outer membrane lipoprotein wza domain like"/>
    <property type="match status" value="1"/>
</dbReference>
<evidence type="ECO:0000259" key="3">
    <source>
        <dbReference type="Pfam" id="PF20616"/>
    </source>
</evidence>
<protein>
    <submittedName>
        <fullName evidence="4">Uncharacterized protein</fullName>
    </submittedName>
</protein>
<keyword evidence="5" id="KW-1185">Reference proteome</keyword>
<reference evidence="4 5" key="1">
    <citation type="journal article" date="2014" name="Genome Announc.">
        <title>Draft Genome Sequence of Marinomonas sp. Strain D104, a Polycyclic Aromatic Hydrocarbon-Degrading Bacterium from the Deep-Sea Sediment of the Arctic Ocean.</title>
        <authorList>
            <person name="Dong C."/>
            <person name="Bai X."/>
            <person name="Lai Q."/>
            <person name="Xie Y."/>
            <person name="Chen X."/>
            <person name="Shao Z."/>
        </authorList>
    </citation>
    <scope>NUCLEOTIDE SEQUENCE [LARGE SCALE GENOMIC DNA]</scope>
    <source>
        <strain evidence="4 5">D104</strain>
    </source>
</reference>
<feature type="domain" description="Capsule biosynthesis GfcC-like C-terminal" evidence="2">
    <location>
        <begin position="165"/>
        <end position="245"/>
    </location>
</feature>
<dbReference type="PATRIC" id="fig|1208321.3.peg.2377"/>
<gene>
    <name evidence="4" type="ORF">D104_11925</name>
</gene>
<evidence type="ECO:0000313" key="5">
    <source>
        <dbReference type="Proteomes" id="UP000018857"/>
    </source>
</evidence>
<accession>W1RXT5</accession>
<comment type="caution">
    <text evidence="4">The sequence shown here is derived from an EMBL/GenBank/DDBJ whole genome shotgun (WGS) entry which is preliminary data.</text>
</comment>
<dbReference type="Pfam" id="PF06251">
    <property type="entry name" value="Caps_syn_GfcC_C"/>
    <property type="match status" value="1"/>
</dbReference>
<dbReference type="Pfam" id="PF20616">
    <property type="entry name" value="Caps_syn_GfcC_N"/>
    <property type="match status" value="1"/>
</dbReference>